<sequence length="259" mass="27946">MTGALDRLAARAEIVKLARVLGQSEQRLEFLRDVPAADIRALRDQATEALHGAHQPVLRKLVAASGIIPVPVLVTLAQKAFGPLLSARLAGLIDGDRGVAIALKLPAPFLADVAAELDPRRAVHILSELPTATVTDVSRELRRREDWITLGRFVGGVPPEIAEAGLAELNERQVLEVAFVVDDKSSLSTLVARQPAEQCAAYARAADEYDLWHALFDLLAHLDDGLRERLVTAGLDEDPELHSRAHEAAADLGVESLLT</sequence>
<comment type="caution">
    <text evidence="1">The sequence shown here is derived from an EMBL/GenBank/DDBJ whole genome shotgun (WGS) entry which is preliminary data.</text>
</comment>
<evidence type="ECO:0000313" key="2">
    <source>
        <dbReference type="Proteomes" id="UP000550714"/>
    </source>
</evidence>
<dbReference type="AlphaFoldDB" id="A0A839S7I8"/>
<protein>
    <submittedName>
        <fullName evidence="1">Uncharacterized protein</fullName>
    </submittedName>
</protein>
<keyword evidence="2" id="KW-1185">Reference proteome</keyword>
<proteinExistence type="predicted"/>
<reference evidence="1 2" key="1">
    <citation type="submission" date="2020-08" db="EMBL/GenBank/DDBJ databases">
        <title>Genomic Encyclopedia of Type Strains, Phase III (KMG-III): the genomes of soil and plant-associated and newly described type strains.</title>
        <authorList>
            <person name="Whitman W."/>
        </authorList>
    </citation>
    <scope>NUCLEOTIDE SEQUENCE [LARGE SCALE GENOMIC DNA]</scope>
    <source>
        <strain evidence="1 2">CECT 8577</strain>
    </source>
</reference>
<dbReference type="EMBL" id="JACHWU010000009">
    <property type="protein sequence ID" value="MBB3053352.1"/>
    <property type="molecule type" value="Genomic_DNA"/>
</dbReference>
<dbReference type="Proteomes" id="UP000550714">
    <property type="component" value="Unassembled WGS sequence"/>
</dbReference>
<organism evidence="1 2">
    <name type="scientific">Prauserella isguenensis</name>
    <dbReference type="NCBI Taxonomy" id="1470180"/>
    <lineage>
        <taxon>Bacteria</taxon>
        <taxon>Bacillati</taxon>
        <taxon>Actinomycetota</taxon>
        <taxon>Actinomycetes</taxon>
        <taxon>Pseudonocardiales</taxon>
        <taxon>Pseudonocardiaceae</taxon>
        <taxon>Prauserella</taxon>
    </lineage>
</organism>
<gene>
    <name evidence="1" type="ORF">FHS23_004401</name>
</gene>
<accession>A0A839S7I8</accession>
<evidence type="ECO:0000313" key="1">
    <source>
        <dbReference type="EMBL" id="MBB3053352.1"/>
    </source>
</evidence>
<name>A0A839S7I8_9PSEU</name>
<dbReference type="RefSeq" id="WP_183659064.1">
    <property type="nucleotide sequence ID" value="NZ_JACHWU010000009.1"/>
</dbReference>